<protein>
    <submittedName>
        <fullName evidence="2">Uncharacterized protein</fullName>
    </submittedName>
</protein>
<comment type="caution">
    <text evidence="2">The sequence shown here is derived from an EMBL/GenBank/DDBJ whole genome shotgun (WGS) entry which is preliminary data.</text>
</comment>
<dbReference type="AlphaFoldDB" id="A0AAV5MM42"/>
<keyword evidence="3" id="KW-1185">Reference proteome</keyword>
<gene>
    <name evidence="2" type="ORF">SLEP1_g57627</name>
</gene>
<evidence type="ECO:0000313" key="2">
    <source>
        <dbReference type="EMBL" id="GKV50950.1"/>
    </source>
</evidence>
<name>A0AAV5MM42_9ROSI</name>
<reference evidence="2 3" key="1">
    <citation type="journal article" date="2021" name="Commun. Biol.">
        <title>The genome of Shorea leprosula (Dipterocarpaceae) highlights the ecological relevance of drought in aseasonal tropical rainforests.</title>
        <authorList>
            <person name="Ng K.K.S."/>
            <person name="Kobayashi M.J."/>
            <person name="Fawcett J.A."/>
            <person name="Hatakeyama M."/>
            <person name="Paape T."/>
            <person name="Ng C.H."/>
            <person name="Ang C.C."/>
            <person name="Tnah L.H."/>
            <person name="Lee C.T."/>
            <person name="Nishiyama T."/>
            <person name="Sese J."/>
            <person name="O'Brien M.J."/>
            <person name="Copetti D."/>
            <person name="Mohd Noor M.I."/>
            <person name="Ong R.C."/>
            <person name="Putra M."/>
            <person name="Sireger I.Z."/>
            <person name="Indrioko S."/>
            <person name="Kosugi Y."/>
            <person name="Izuno A."/>
            <person name="Isagi Y."/>
            <person name="Lee S.L."/>
            <person name="Shimizu K.K."/>
        </authorList>
    </citation>
    <scope>NUCLEOTIDE SEQUENCE [LARGE SCALE GENOMIC DNA]</scope>
    <source>
        <strain evidence="2">214</strain>
    </source>
</reference>
<sequence>MSGPRGELYGMKNNAGGQRDSGQRRGLRCCGAGENQGHPP</sequence>
<proteinExistence type="predicted"/>
<evidence type="ECO:0000256" key="1">
    <source>
        <dbReference type="SAM" id="MobiDB-lite"/>
    </source>
</evidence>
<feature type="region of interest" description="Disordered" evidence="1">
    <location>
        <begin position="1"/>
        <end position="40"/>
    </location>
</feature>
<organism evidence="2 3">
    <name type="scientific">Rubroshorea leprosula</name>
    <dbReference type="NCBI Taxonomy" id="152421"/>
    <lineage>
        <taxon>Eukaryota</taxon>
        <taxon>Viridiplantae</taxon>
        <taxon>Streptophyta</taxon>
        <taxon>Embryophyta</taxon>
        <taxon>Tracheophyta</taxon>
        <taxon>Spermatophyta</taxon>
        <taxon>Magnoliopsida</taxon>
        <taxon>eudicotyledons</taxon>
        <taxon>Gunneridae</taxon>
        <taxon>Pentapetalae</taxon>
        <taxon>rosids</taxon>
        <taxon>malvids</taxon>
        <taxon>Malvales</taxon>
        <taxon>Dipterocarpaceae</taxon>
        <taxon>Rubroshorea</taxon>
    </lineage>
</organism>
<dbReference type="EMBL" id="BPVZ01000414">
    <property type="protein sequence ID" value="GKV50950.1"/>
    <property type="molecule type" value="Genomic_DNA"/>
</dbReference>
<dbReference type="Proteomes" id="UP001054252">
    <property type="component" value="Unassembled WGS sequence"/>
</dbReference>
<accession>A0AAV5MM42</accession>
<evidence type="ECO:0000313" key="3">
    <source>
        <dbReference type="Proteomes" id="UP001054252"/>
    </source>
</evidence>